<protein>
    <submittedName>
        <fullName evidence="2">Uncharacterized protein</fullName>
    </submittedName>
</protein>
<evidence type="ECO:0000256" key="1">
    <source>
        <dbReference type="SAM" id="MobiDB-lite"/>
    </source>
</evidence>
<name>A0AAV2DJR3_9ROSI</name>
<organism evidence="2 3">
    <name type="scientific">Linum trigynum</name>
    <dbReference type="NCBI Taxonomy" id="586398"/>
    <lineage>
        <taxon>Eukaryota</taxon>
        <taxon>Viridiplantae</taxon>
        <taxon>Streptophyta</taxon>
        <taxon>Embryophyta</taxon>
        <taxon>Tracheophyta</taxon>
        <taxon>Spermatophyta</taxon>
        <taxon>Magnoliopsida</taxon>
        <taxon>eudicotyledons</taxon>
        <taxon>Gunneridae</taxon>
        <taxon>Pentapetalae</taxon>
        <taxon>rosids</taxon>
        <taxon>fabids</taxon>
        <taxon>Malpighiales</taxon>
        <taxon>Linaceae</taxon>
        <taxon>Linum</taxon>
    </lineage>
</organism>
<accession>A0AAV2DJR3</accession>
<evidence type="ECO:0000313" key="2">
    <source>
        <dbReference type="EMBL" id="CAL1374121.1"/>
    </source>
</evidence>
<dbReference type="AlphaFoldDB" id="A0AAV2DJR3"/>
<gene>
    <name evidence="2" type="ORF">LTRI10_LOCUS16008</name>
</gene>
<dbReference type="Proteomes" id="UP001497516">
    <property type="component" value="Chromosome 3"/>
</dbReference>
<reference evidence="2 3" key="1">
    <citation type="submission" date="2024-04" db="EMBL/GenBank/DDBJ databases">
        <authorList>
            <person name="Fracassetti M."/>
        </authorList>
    </citation>
    <scope>NUCLEOTIDE SEQUENCE [LARGE SCALE GENOMIC DNA]</scope>
</reference>
<proteinExistence type="predicted"/>
<keyword evidence="3" id="KW-1185">Reference proteome</keyword>
<feature type="compositionally biased region" description="Basic residues" evidence="1">
    <location>
        <begin position="16"/>
        <end position="32"/>
    </location>
</feature>
<feature type="region of interest" description="Disordered" evidence="1">
    <location>
        <begin position="1"/>
        <end position="96"/>
    </location>
</feature>
<dbReference type="EMBL" id="OZ034816">
    <property type="protein sequence ID" value="CAL1374121.1"/>
    <property type="molecule type" value="Genomic_DNA"/>
</dbReference>
<evidence type="ECO:0000313" key="3">
    <source>
        <dbReference type="Proteomes" id="UP001497516"/>
    </source>
</evidence>
<sequence length="96" mass="11086">MLSKKSVGDWSNIVRERHRKWERPRNTGRRQTRATPLLTSIEGRNRPTTGEGKGRKQHQKPDRRRCYVCATRKNTGRGVSRPRQTGRALGEQSYAA</sequence>